<organism evidence="1 2">
    <name type="scientific">Parasponia andersonii</name>
    <name type="common">Sponia andersonii</name>
    <dbReference type="NCBI Taxonomy" id="3476"/>
    <lineage>
        <taxon>Eukaryota</taxon>
        <taxon>Viridiplantae</taxon>
        <taxon>Streptophyta</taxon>
        <taxon>Embryophyta</taxon>
        <taxon>Tracheophyta</taxon>
        <taxon>Spermatophyta</taxon>
        <taxon>Magnoliopsida</taxon>
        <taxon>eudicotyledons</taxon>
        <taxon>Gunneridae</taxon>
        <taxon>Pentapetalae</taxon>
        <taxon>rosids</taxon>
        <taxon>fabids</taxon>
        <taxon>Rosales</taxon>
        <taxon>Cannabaceae</taxon>
        <taxon>Parasponia</taxon>
    </lineage>
</organism>
<reference evidence="2" key="1">
    <citation type="submission" date="2016-06" db="EMBL/GenBank/DDBJ databases">
        <title>Parallel loss of symbiosis genes in relatives of nitrogen-fixing non-legume Parasponia.</title>
        <authorList>
            <person name="Van Velzen R."/>
            <person name="Holmer R."/>
            <person name="Bu F."/>
            <person name="Rutten L."/>
            <person name="Van Zeijl A."/>
            <person name="Liu W."/>
            <person name="Santuari L."/>
            <person name="Cao Q."/>
            <person name="Sharma T."/>
            <person name="Shen D."/>
            <person name="Roswanjaya Y."/>
            <person name="Wardhani T."/>
            <person name="Kalhor M.S."/>
            <person name="Jansen J."/>
            <person name="Van den Hoogen J."/>
            <person name="Gungor B."/>
            <person name="Hartog M."/>
            <person name="Hontelez J."/>
            <person name="Verver J."/>
            <person name="Yang W.-C."/>
            <person name="Schijlen E."/>
            <person name="Repin R."/>
            <person name="Schilthuizen M."/>
            <person name="Schranz E."/>
            <person name="Heidstra R."/>
            <person name="Miyata K."/>
            <person name="Fedorova E."/>
            <person name="Kohlen W."/>
            <person name="Bisseling T."/>
            <person name="Smit S."/>
            <person name="Geurts R."/>
        </authorList>
    </citation>
    <scope>NUCLEOTIDE SEQUENCE [LARGE SCALE GENOMIC DNA]</scope>
    <source>
        <strain evidence="2">cv. WU1-14</strain>
    </source>
</reference>
<evidence type="ECO:0000313" key="1">
    <source>
        <dbReference type="EMBL" id="PON37214.1"/>
    </source>
</evidence>
<proteinExistence type="predicted"/>
<dbReference type="Proteomes" id="UP000237105">
    <property type="component" value="Unassembled WGS sequence"/>
</dbReference>
<sequence>MIPDVEESLAAVREALIPQLQSSSIVPLRGIVLAHGRKMIAKIGPRRNLTTVAAGLGIKKSATPSGRQSSS</sequence>
<keyword evidence="2" id="KW-1185">Reference proteome</keyword>
<name>A0A2P5AL13_PARAD</name>
<protein>
    <submittedName>
        <fullName evidence="1">Uncharacterized protein</fullName>
    </submittedName>
</protein>
<gene>
    <name evidence="1" type="ORF">PanWU01x14_321920</name>
</gene>
<comment type="caution">
    <text evidence="1">The sequence shown here is derived from an EMBL/GenBank/DDBJ whole genome shotgun (WGS) entry which is preliminary data.</text>
</comment>
<dbReference type="AlphaFoldDB" id="A0A2P5AL13"/>
<dbReference type="EMBL" id="JXTB01000538">
    <property type="protein sequence ID" value="PON37214.1"/>
    <property type="molecule type" value="Genomic_DNA"/>
</dbReference>
<accession>A0A2P5AL13</accession>
<evidence type="ECO:0000313" key="2">
    <source>
        <dbReference type="Proteomes" id="UP000237105"/>
    </source>
</evidence>